<protein>
    <submittedName>
        <fullName evidence="2">Uncharacterized protein</fullName>
    </submittedName>
</protein>
<gene>
    <name evidence="2" type="ORF">ACFSCY_15225</name>
</gene>
<sequence length="247" mass="26908">MTDKLPGAEVSRRLAAEGVGAGGRHVGVDVPVHAGNAALRLPILPDEFWDEREVHKKIREAAHVRLVSADLVLHVVFARIAAMRSHQLMFDSGRGESSLNYCVAGVGPSGVGKTTGTEAAADVVNLPRYLRRKLDKAGRPLDEAEPDPFADGLPIGSGEGIAETYMGLKDETVGETKKGEPITRRVRTMVRYNAWCRRQSLSISGSMRRRTSRRLRLVTTGPQQHSFGASASPVRHTTAARTWSFPH</sequence>
<evidence type="ECO:0000256" key="1">
    <source>
        <dbReference type="SAM" id="MobiDB-lite"/>
    </source>
</evidence>
<proteinExistence type="predicted"/>
<comment type="caution">
    <text evidence="2">The sequence shown here is derived from an EMBL/GenBank/DDBJ whole genome shotgun (WGS) entry which is preliminary data.</text>
</comment>
<dbReference type="Proteomes" id="UP001597145">
    <property type="component" value="Unassembled WGS sequence"/>
</dbReference>
<evidence type="ECO:0000313" key="3">
    <source>
        <dbReference type="Proteomes" id="UP001597145"/>
    </source>
</evidence>
<organism evidence="2 3">
    <name type="scientific">Pseudonocardia aurantiaca</name>
    <dbReference type="NCBI Taxonomy" id="75290"/>
    <lineage>
        <taxon>Bacteria</taxon>
        <taxon>Bacillati</taxon>
        <taxon>Actinomycetota</taxon>
        <taxon>Actinomycetes</taxon>
        <taxon>Pseudonocardiales</taxon>
        <taxon>Pseudonocardiaceae</taxon>
        <taxon>Pseudonocardia</taxon>
    </lineage>
</organism>
<reference evidence="3" key="1">
    <citation type="journal article" date="2019" name="Int. J. Syst. Evol. Microbiol.">
        <title>The Global Catalogue of Microorganisms (GCM) 10K type strain sequencing project: providing services to taxonomists for standard genome sequencing and annotation.</title>
        <authorList>
            <consortium name="The Broad Institute Genomics Platform"/>
            <consortium name="The Broad Institute Genome Sequencing Center for Infectious Disease"/>
            <person name="Wu L."/>
            <person name="Ma J."/>
        </authorList>
    </citation>
    <scope>NUCLEOTIDE SEQUENCE [LARGE SCALE GENOMIC DNA]</scope>
    <source>
        <strain evidence="3">JCM 12165</strain>
    </source>
</reference>
<dbReference type="EMBL" id="JBHUCP010000009">
    <property type="protein sequence ID" value="MFD1530797.1"/>
    <property type="molecule type" value="Genomic_DNA"/>
</dbReference>
<dbReference type="RefSeq" id="WP_343970600.1">
    <property type="nucleotide sequence ID" value="NZ_BAAAJG010000002.1"/>
</dbReference>
<evidence type="ECO:0000313" key="2">
    <source>
        <dbReference type="EMBL" id="MFD1530797.1"/>
    </source>
</evidence>
<feature type="compositionally biased region" description="Polar residues" evidence="1">
    <location>
        <begin position="220"/>
        <end position="229"/>
    </location>
</feature>
<feature type="region of interest" description="Disordered" evidence="1">
    <location>
        <begin position="219"/>
        <end position="247"/>
    </location>
</feature>
<keyword evidence="3" id="KW-1185">Reference proteome</keyword>
<accession>A0ABW4FP72</accession>
<name>A0ABW4FP72_9PSEU</name>